<keyword evidence="3" id="KW-0032">Aminotransferase</keyword>
<keyword evidence="5 6" id="KW-0663">Pyridoxal phosphate</keyword>
<dbReference type="GO" id="GO:0005829">
    <property type="term" value="C:cytosol"/>
    <property type="evidence" value="ECO:0007669"/>
    <property type="project" value="TreeGrafter"/>
</dbReference>
<comment type="similarity">
    <text evidence="2 6">Belongs to the class-III pyridoxal-phosphate-dependent aminotransferase family.</text>
</comment>
<dbReference type="eggNOG" id="COG0161">
    <property type="taxonomic scope" value="Bacteria"/>
</dbReference>
<protein>
    <submittedName>
        <fullName evidence="7">Uncharacterized protein</fullName>
    </submittedName>
</protein>
<sequence length="449" mass="47843">MDARPRPNTSRILHRDPKVPLPVAMAGDGPFVIDAGGRRYLDASGGAAVSCLGHSEGRVIAAIKAQLDRLPYAHTSFFTSEPAEELADFLIARAPEGLEHVYFLSGGSEANETALKLARQYFWERGETGRSRFIARRQSYHGNTLGALSVGGNAARRAVYEPILLPVSHIAPCYDYRHRAAGETEEDYGRRAADELEAEILRLGPETVIAFIAETVGGATCGAIPPAPGYFRRIREICDRYGLLLILDEVMCGMGRTGTLNACEEEGVAPDLLTIAKGLGAGYQPIGACLMSGAIRDTITGGSGIFHHGFTYIGHATACAGALAVQKVIEEDGLLANCRAMGAALDAALRERFGTHPHVGDIRGRGLFRAIELVEDRASKRPFDPSRRLYARIRAEAMAAGLMVYPGGGTADGRAGDHVLIAPPFIIDDSHVAMIADGLAAAVDRALAA</sequence>
<evidence type="ECO:0000256" key="1">
    <source>
        <dbReference type="ARBA" id="ARBA00001933"/>
    </source>
</evidence>
<dbReference type="PANTHER" id="PTHR43094:SF1">
    <property type="entry name" value="AMINOTRANSFERASE CLASS-III"/>
    <property type="match status" value="1"/>
</dbReference>
<dbReference type="InterPro" id="IPR015424">
    <property type="entry name" value="PyrdxlP-dep_Trfase"/>
</dbReference>
<evidence type="ECO:0000256" key="3">
    <source>
        <dbReference type="ARBA" id="ARBA00022576"/>
    </source>
</evidence>
<evidence type="ECO:0000313" key="8">
    <source>
        <dbReference type="Proteomes" id="UP000028826"/>
    </source>
</evidence>
<dbReference type="OrthoDB" id="9801834at2"/>
<evidence type="ECO:0000256" key="5">
    <source>
        <dbReference type="ARBA" id="ARBA00022898"/>
    </source>
</evidence>
<dbReference type="Proteomes" id="UP000028826">
    <property type="component" value="Unassembled WGS sequence"/>
</dbReference>
<dbReference type="FunFam" id="3.40.640.10:FF:000014">
    <property type="entry name" value="Adenosylmethionine-8-amino-7-oxononanoate aminotransferase, probable"/>
    <property type="match status" value="1"/>
</dbReference>
<dbReference type="NCBIfam" id="NF005685">
    <property type="entry name" value="PRK07483.1"/>
    <property type="match status" value="1"/>
</dbReference>
<dbReference type="STRING" id="195105.CN97_18910"/>
<keyword evidence="4" id="KW-0808">Transferase</keyword>
<dbReference type="CDD" id="cd00610">
    <property type="entry name" value="OAT_like"/>
    <property type="match status" value="1"/>
</dbReference>
<dbReference type="PANTHER" id="PTHR43094">
    <property type="entry name" value="AMINOTRANSFERASE"/>
    <property type="match status" value="1"/>
</dbReference>
<dbReference type="AlphaFoldDB" id="A0A086Y250"/>
<dbReference type="EMBL" id="JGYG01000008">
    <property type="protein sequence ID" value="KFI28350.1"/>
    <property type="molecule type" value="Genomic_DNA"/>
</dbReference>
<evidence type="ECO:0000256" key="6">
    <source>
        <dbReference type="RuleBase" id="RU003560"/>
    </source>
</evidence>
<organism evidence="7 8">
    <name type="scientific">Haematobacter massiliensis</name>
    <dbReference type="NCBI Taxonomy" id="195105"/>
    <lineage>
        <taxon>Bacteria</taxon>
        <taxon>Pseudomonadati</taxon>
        <taxon>Pseudomonadota</taxon>
        <taxon>Alphaproteobacteria</taxon>
        <taxon>Rhodobacterales</taxon>
        <taxon>Paracoccaceae</taxon>
        <taxon>Haematobacter</taxon>
    </lineage>
</organism>
<dbReference type="InterPro" id="IPR005814">
    <property type="entry name" value="Aminotrans_3"/>
</dbReference>
<comment type="caution">
    <text evidence="7">The sequence shown here is derived from an EMBL/GenBank/DDBJ whole genome shotgun (WGS) entry which is preliminary data.</text>
</comment>
<dbReference type="InterPro" id="IPR015421">
    <property type="entry name" value="PyrdxlP-dep_Trfase_major"/>
</dbReference>
<dbReference type="InterPro" id="IPR015422">
    <property type="entry name" value="PyrdxlP-dep_Trfase_small"/>
</dbReference>
<dbReference type="Gene3D" id="3.90.1150.10">
    <property type="entry name" value="Aspartate Aminotransferase, domain 1"/>
    <property type="match status" value="1"/>
</dbReference>
<dbReference type="GO" id="GO:0008483">
    <property type="term" value="F:transaminase activity"/>
    <property type="evidence" value="ECO:0007669"/>
    <property type="project" value="UniProtKB-KW"/>
</dbReference>
<accession>A0A086Y250</accession>
<dbReference type="RefSeq" id="WP_035712009.1">
    <property type="nucleotide sequence ID" value="NZ_CAMIFG010000056.1"/>
</dbReference>
<evidence type="ECO:0000256" key="4">
    <source>
        <dbReference type="ARBA" id="ARBA00022679"/>
    </source>
</evidence>
<dbReference type="Gene3D" id="3.40.640.10">
    <property type="entry name" value="Type I PLP-dependent aspartate aminotransferase-like (Major domain)"/>
    <property type="match status" value="1"/>
</dbReference>
<dbReference type="InterPro" id="IPR049704">
    <property type="entry name" value="Aminotrans_3_PPA_site"/>
</dbReference>
<name>A0A086Y250_9RHOB</name>
<dbReference type="Pfam" id="PF00202">
    <property type="entry name" value="Aminotran_3"/>
    <property type="match status" value="1"/>
</dbReference>
<reference evidence="7 8" key="1">
    <citation type="submission" date="2014-03" db="EMBL/GenBank/DDBJ databases">
        <title>Genome of Haematobacter massiliensis CCUG 47968.</title>
        <authorList>
            <person name="Wang D."/>
            <person name="Wang G."/>
        </authorList>
    </citation>
    <scope>NUCLEOTIDE SEQUENCE [LARGE SCALE GENOMIC DNA]</scope>
    <source>
        <strain evidence="7 8">CCUG 47968</strain>
    </source>
</reference>
<keyword evidence="8" id="KW-1185">Reference proteome</keyword>
<dbReference type="SUPFAM" id="SSF53383">
    <property type="entry name" value="PLP-dependent transferases"/>
    <property type="match status" value="1"/>
</dbReference>
<comment type="cofactor">
    <cofactor evidence="1">
        <name>pyridoxal 5'-phosphate</name>
        <dbReference type="ChEBI" id="CHEBI:597326"/>
    </cofactor>
</comment>
<evidence type="ECO:0000313" key="7">
    <source>
        <dbReference type="EMBL" id="KFI28350.1"/>
    </source>
</evidence>
<proteinExistence type="inferred from homology"/>
<gene>
    <name evidence="7" type="ORF">CN97_18910</name>
</gene>
<dbReference type="PROSITE" id="PS00600">
    <property type="entry name" value="AA_TRANSFER_CLASS_3"/>
    <property type="match status" value="1"/>
</dbReference>
<dbReference type="GO" id="GO:0030170">
    <property type="term" value="F:pyridoxal phosphate binding"/>
    <property type="evidence" value="ECO:0007669"/>
    <property type="project" value="InterPro"/>
</dbReference>
<evidence type="ECO:0000256" key="2">
    <source>
        <dbReference type="ARBA" id="ARBA00008954"/>
    </source>
</evidence>